<feature type="domain" description="BHLH" evidence="6">
    <location>
        <begin position="1"/>
        <end position="48"/>
    </location>
</feature>
<accession>A0A8S9ZVY9</accession>
<keyword evidence="3" id="KW-0804">Transcription</keyword>
<dbReference type="AlphaFoldDB" id="A0A8S9ZVY9"/>
<dbReference type="GO" id="GO:0046983">
    <property type="term" value="F:protein dimerization activity"/>
    <property type="evidence" value="ECO:0007669"/>
    <property type="project" value="InterPro"/>
</dbReference>
<evidence type="ECO:0000259" key="6">
    <source>
        <dbReference type="PROSITE" id="PS50888"/>
    </source>
</evidence>
<gene>
    <name evidence="7" type="ORF">Mgra_00003530</name>
</gene>
<name>A0A8S9ZVY9_9BILA</name>
<protein>
    <submittedName>
        <fullName evidence="7">BHLH domain-containing protein</fullName>
    </submittedName>
</protein>
<dbReference type="InterPro" id="IPR036638">
    <property type="entry name" value="HLH_DNA-bd_sf"/>
</dbReference>
<comment type="caution">
    <text evidence="7">The sequence shown here is derived from an EMBL/GenBank/DDBJ whole genome shotgun (WGS) entry which is preliminary data.</text>
</comment>
<dbReference type="PROSITE" id="PS50888">
    <property type="entry name" value="BHLH"/>
    <property type="match status" value="1"/>
</dbReference>
<keyword evidence="2" id="KW-0805">Transcription regulation</keyword>
<dbReference type="Proteomes" id="UP000605970">
    <property type="component" value="Unassembled WGS sequence"/>
</dbReference>
<dbReference type="Pfam" id="PF00010">
    <property type="entry name" value="HLH"/>
    <property type="match status" value="1"/>
</dbReference>
<dbReference type="InterPro" id="IPR050370">
    <property type="entry name" value="HES_HEY"/>
</dbReference>
<evidence type="ECO:0000256" key="4">
    <source>
        <dbReference type="ARBA" id="ARBA00023242"/>
    </source>
</evidence>
<keyword evidence="8" id="KW-1185">Reference proteome</keyword>
<proteinExistence type="predicted"/>
<evidence type="ECO:0000256" key="5">
    <source>
        <dbReference type="SAM" id="Coils"/>
    </source>
</evidence>
<dbReference type="InterPro" id="IPR011598">
    <property type="entry name" value="bHLH_dom"/>
</dbReference>
<dbReference type="GO" id="GO:0005634">
    <property type="term" value="C:nucleus"/>
    <property type="evidence" value="ECO:0007669"/>
    <property type="project" value="UniProtKB-SubCell"/>
</dbReference>
<comment type="subcellular location">
    <subcellularLocation>
        <location evidence="1">Nucleus</location>
    </subcellularLocation>
</comment>
<evidence type="ECO:0000313" key="7">
    <source>
        <dbReference type="EMBL" id="KAF7637141.1"/>
    </source>
</evidence>
<evidence type="ECO:0000256" key="3">
    <source>
        <dbReference type="ARBA" id="ARBA00023163"/>
    </source>
</evidence>
<dbReference type="SUPFAM" id="SSF47459">
    <property type="entry name" value="HLH, helix-loop-helix DNA-binding domain"/>
    <property type="match status" value="1"/>
</dbReference>
<evidence type="ECO:0000313" key="8">
    <source>
        <dbReference type="Proteomes" id="UP000605970"/>
    </source>
</evidence>
<evidence type="ECO:0000256" key="1">
    <source>
        <dbReference type="ARBA" id="ARBA00004123"/>
    </source>
</evidence>
<dbReference type="EMBL" id="JABEBT010000023">
    <property type="protein sequence ID" value="KAF7637141.1"/>
    <property type="molecule type" value="Genomic_DNA"/>
</dbReference>
<dbReference type="SMART" id="SM00353">
    <property type="entry name" value="HLH"/>
    <property type="match status" value="1"/>
</dbReference>
<keyword evidence="4" id="KW-0539">Nucleus</keyword>
<sequence>MMEKKRRLRINNCFDKLKEILMHSESQQSSKLEKADILEKTIVFVEHLQQKLNQLQQQMNQLLVGTEAGQQFQSGVSIAIAATNDLLAGLQVYY</sequence>
<dbReference type="OrthoDB" id="6085656at2759"/>
<organism evidence="7 8">
    <name type="scientific">Meloidogyne graminicola</name>
    <dbReference type="NCBI Taxonomy" id="189291"/>
    <lineage>
        <taxon>Eukaryota</taxon>
        <taxon>Metazoa</taxon>
        <taxon>Ecdysozoa</taxon>
        <taxon>Nematoda</taxon>
        <taxon>Chromadorea</taxon>
        <taxon>Rhabditida</taxon>
        <taxon>Tylenchina</taxon>
        <taxon>Tylenchomorpha</taxon>
        <taxon>Tylenchoidea</taxon>
        <taxon>Meloidogynidae</taxon>
        <taxon>Meloidogyninae</taxon>
        <taxon>Meloidogyne</taxon>
    </lineage>
</organism>
<reference evidence="7" key="1">
    <citation type="journal article" date="2020" name="Ecol. Evol.">
        <title>Genome structure and content of the rice root-knot nematode (Meloidogyne graminicola).</title>
        <authorList>
            <person name="Phan N.T."/>
            <person name="Danchin E.G.J."/>
            <person name="Klopp C."/>
            <person name="Perfus-Barbeoch L."/>
            <person name="Kozlowski D.K."/>
            <person name="Koutsovoulos G.D."/>
            <person name="Lopez-Roques C."/>
            <person name="Bouchez O."/>
            <person name="Zahm M."/>
            <person name="Besnard G."/>
            <person name="Bellafiore S."/>
        </authorList>
    </citation>
    <scope>NUCLEOTIDE SEQUENCE</scope>
    <source>
        <strain evidence="7">VN-18</strain>
    </source>
</reference>
<dbReference type="PANTHER" id="PTHR10985">
    <property type="entry name" value="BASIC HELIX-LOOP-HELIX TRANSCRIPTION FACTOR, HES-RELATED"/>
    <property type="match status" value="1"/>
</dbReference>
<keyword evidence="5" id="KW-0175">Coiled coil</keyword>
<feature type="coiled-coil region" evidence="5">
    <location>
        <begin position="38"/>
        <end position="65"/>
    </location>
</feature>
<dbReference type="Gene3D" id="4.10.280.10">
    <property type="entry name" value="Helix-loop-helix DNA-binding domain"/>
    <property type="match status" value="1"/>
</dbReference>
<evidence type="ECO:0000256" key="2">
    <source>
        <dbReference type="ARBA" id="ARBA00023015"/>
    </source>
</evidence>